<evidence type="ECO:0000313" key="2">
    <source>
        <dbReference type="Proteomes" id="UP000319438"/>
    </source>
</evidence>
<protein>
    <recommendedName>
        <fullName evidence="3">MORN repeat-containing protein</fullName>
    </recommendedName>
</protein>
<name>A0A0N9PZ00_9VIRU</name>
<accession>A0A0N9PZ00</accession>
<gene>
    <name evidence="1" type="ORF">PMV_171</name>
</gene>
<evidence type="ECO:0008006" key="3">
    <source>
        <dbReference type="Google" id="ProtNLM"/>
    </source>
</evidence>
<sequence length="214" mass="24426">MQIFLEKAEIVSFSLVFGTQEDVCPDDFVSTTIETNKNDDDWSIVKTGHLPDGTKHGRYSKKGNKGGWHRKTRAEYKMGKLHGAFYKSERNDSDYRCKGRFKDGIPTDKFLLSSQFLGRKTKKFYLSFSGGTPVLIEGKEANYPIVWKDNTLEMNGKKYLDISFSDSKIFCVYANPLDDWFIPTFLLKKISTGVYGLNGKGKRVKISIPVFLQE</sequence>
<proteinExistence type="predicted"/>
<dbReference type="EMBL" id="KT428292">
    <property type="protein sequence ID" value="ALH06869.1"/>
    <property type="molecule type" value="Genomic_DNA"/>
</dbReference>
<reference evidence="1" key="1">
    <citation type="journal article" date="2015" name="Genome Announc.">
        <title>Complete Genome Sequence of a New Member of the Marseilleviridae Recovered from the Brackish Submarine Spring in the Cassis Port-Miou Calanque, France.</title>
        <authorList>
            <person name="Doutre G."/>
            <person name="Arfib B."/>
            <person name="Rochette P."/>
            <person name="Claverie J.M."/>
            <person name="Bonin P."/>
            <person name="Abergel C."/>
        </authorList>
    </citation>
    <scope>NUCLEOTIDE SEQUENCE [LARGE SCALE GENOMIC DNA]</scope>
    <source>
        <strain evidence="1">1</strain>
    </source>
</reference>
<organism evidence="1 2">
    <name type="scientific">Port-miou virus</name>
    <dbReference type="NCBI Taxonomy" id="1733873"/>
    <lineage>
        <taxon>Viruses</taxon>
        <taxon>Varidnaviria</taxon>
        <taxon>Bamfordvirae</taxon>
        <taxon>Nucleocytoviricota</taxon>
        <taxon>Megaviricetes</taxon>
        <taxon>Pimascovirales</taxon>
        <taxon>Pimascovirales incertae sedis</taxon>
        <taxon>Marseilleviridae</taxon>
        <taxon>Losannavirus</taxon>
        <taxon>Losannavirus lausannense</taxon>
        <taxon>Lausannevirus</taxon>
    </lineage>
</organism>
<evidence type="ECO:0000313" key="1">
    <source>
        <dbReference type="EMBL" id="ALH06869.1"/>
    </source>
</evidence>
<dbReference type="Proteomes" id="UP000319438">
    <property type="component" value="Segment"/>
</dbReference>